<dbReference type="Proteomes" id="UP000310334">
    <property type="component" value="Unassembled WGS sequence"/>
</dbReference>
<reference evidence="1 2" key="1">
    <citation type="submission" date="2019-04" db="EMBL/GenBank/DDBJ databases">
        <title>Bacillus sediminilitoris sp. nov., isolated from a tidal flat sediment on the East China Sea.</title>
        <authorList>
            <person name="Wei Y."/>
            <person name="Mao H."/>
            <person name="Fang J."/>
        </authorList>
    </citation>
    <scope>NUCLEOTIDE SEQUENCE [LARGE SCALE GENOMIC DNA]</scope>
    <source>
        <strain evidence="1 2">DSL-17</strain>
    </source>
</reference>
<dbReference type="EMBL" id="SSNT01000002">
    <property type="protein sequence ID" value="THF82513.1"/>
    <property type="molecule type" value="Genomic_DNA"/>
</dbReference>
<dbReference type="AlphaFoldDB" id="A0A4S4C412"/>
<evidence type="ECO:0000313" key="2">
    <source>
        <dbReference type="Proteomes" id="UP000310334"/>
    </source>
</evidence>
<dbReference type="RefSeq" id="WP_136351810.1">
    <property type="nucleotide sequence ID" value="NZ_CP046266.1"/>
</dbReference>
<organism evidence="1 2">
    <name type="scientific">Metabacillus sediminilitoris</name>
    <dbReference type="NCBI Taxonomy" id="2567941"/>
    <lineage>
        <taxon>Bacteria</taxon>
        <taxon>Bacillati</taxon>
        <taxon>Bacillota</taxon>
        <taxon>Bacilli</taxon>
        <taxon>Bacillales</taxon>
        <taxon>Bacillaceae</taxon>
        <taxon>Metabacillus</taxon>
    </lineage>
</organism>
<comment type="caution">
    <text evidence="1">The sequence shown here is derived from an EMBL/GenBank/DDBJ whole genome shotgun (WGS) entry which is preliminary data.</text>
</comment>
<sequence>MKNDKGEPLFHRNVMLKNPVIKQKESLNETSRKLSNFIYLRSHFLYFIKNEYKHSLSDHKKSYFLGDTEKEYAILSIFLGNGI</sequence>
<keyword evidence="2" id="KW-1185">Reference proteome</keyword>
<evidence type="ECO:0000313" key="1">
    <source>
        <dbReference type="EMBL" id="THF82513.1"/>
    </source>
</evidence>
<accession>A0A4S4C412</accession>
<dbReference type="OrthoDB" id="283809at2"/>
<protein>
    <submittedName>
        <fullName evidence="1">Uncharacterized protein</fullName>
    </submittedName>
</protein>
<name>A0A4S4C412_9BACI</name>
<gene>
    <name evidence="1" type="ORF">E6W99_03570</name>
</gene>
<proteinExistence type="predicted"/>